<evidence type="ECO:0000313" key="1">
    <source>
        <dbReference type="EMBL" id="MPC61856.1"/>
    </source>
</evidence>
<reference evidence="1 2" key="1">
    <citation type="submission" date="2019-05" db="EMBL/GenBank/DDBJ databases">
        <title>Another draft genome of Portunus trituberculatus and its Hox gene families provides insights of decapod evolution.</title>
        <authorList>
            <person name="Jeong J.-H."/>
            <person name="Song I."/>
            <person name="Kim S."/>
            <person name="Choi T."/>
            <person name="Kim D."/>
            <person name="Ryu S."/>
            <person name="Kim W."/>
        </authorList>
    </citation>
    <scope>NUCLEOTIDE SEQUENCE [LARGE SCALE GENOMIC DNA]</scope>
    <source>
        <tissue evidence="1">Muscle</tissue>
    </source>
</reference>
<dbReference type="Proteomes" id="UP000324222">
    <property type="component" value="Unassembled WGS sequence"/>
</dbReference>
<evidence type="ECO:0000313" key="2">
    <source>
        <dbReference type="Proteomes" id="UP000324222"/>
    </source>
</evidence>
<dbReference type="AlphaFoldDB" id="A0A5B7GW17"/>
<name>A0A5B7GW17_PORTR</name>
<protein>
    <submittedName>
        <fullName evidence="1">Uncharacterized protein</fullName>
    </submittedName>
</protein>
<organism evidence="1 2">
    <name type="scientific">Portunus trituberculatus</name>
    <name type="common">Swimming crab</name>
    <name type="synonym">Neptunus trituberculatus</name>
    <dbReference type="NCBI Taxonomy" id="210409"/>
    <lineage>
        <taxon>Eukaryota</taxon>
        <taxon>Metazoa</taxon>
        <taxon>Ecdysozoa</taxon>
        <taxon>Arthropoda</taxon>
        <taxon>Crustacea</taxon>
        <taxon>Multicrustacea</taxon>
        <taxon>Malacostraca</taxon>
        <taxon>Eumalacostraca</taxon>
        <taxon>Eucarida</taxon>
        <taxon>Decapoda</taxon>
        <taxon>Pleocyemata</taxon>
        <taxon>Brachyura</taxon>
        <taxon>Eubrachyura</taxon>
        <taxon>Portunoidea</taxon>
        <taxon>Portunidae</taxon>
        <taxon>Portuninae</taxon>
        <taxon>Portunus</taxon>
    </lineage>
</organism>
<keyword evidence="2" id="KW-1185">Reference proteome</keyword>
<dbReference type="EMBL" id="VSRR010019020">
    <property type="protein sequence ID" value="MPC61856.1"/>
    <property type="molecule type" value="Genomic_DNA"/>
</dbReference>
<accession>A0A5B7GW17</accession>
<gene>
    <name evidence="1" type="ORF">E2C01_055933</name>
</gene>
<sequence length="81" mass="9287">MATANPASESSFGEKTIDVRRSDYSLDPPKQRCLWCFASASLGDLRRYYADFPWNDYRFPVRDPSLCAEHITEVMVFGMEA</sequence>
<proteinExistence type="predicted"/>
<comment type="caution">
    <text evidence="1">The sequence shown here is derived from an EMBL/GenBank/DDBJ whole genome shotgun (WGS) entry which is preliminary data.</text>
</comment>